<name>A0AA38IIA2_9CUCU</name>
<dbReference type="EMBL" id="JALNTZ010000004">
    <property type="protein sequence ID" value="KAJ3657242.1"/>
    <property type="molecule type" value="Genomic_DNA"/>
</dbReference>
<reference evidence="1" key="1">
    <citation type="journal article" date="2023" name="G3 (Bethesda)">
        <title>Whole genome assemblies of Zophobas morio and Tenebrio molitor.</title>
        <authorList>
            <person name="Kaur S."/>
            <person name="Stinson S.A."/>
            <person name="diCenzo G.C."/>
        </authorList>
    </citation>
    <scope>NUCLEOTIDE SEQUENCE</scope>
    <source>
        <strain evidence="1">QUZm001</strain>
    </source>
</reference>
<dbReference type="Proteomes" id="UP001168821">
    <property type="component" value="Unassembled WGS sequence"/>
</dbReference>
<keyword evidence="2" id="KW-1185">Reference proteome</keyword>
<dbReference type="AlphaFoldDB" id="A0AA38IIA2"/>
<protein>
    <submittedName>
        <fullName evidence="1">Uncharacterized protein</fullName>
    </submittedName>
</protein>
<accession>A0AA38IIA2</accession>
<proteinExistence type="predicted"/>
<gene>
    <name evidence="1" type="ORF">Zmor_016254</name>
</gene>
<comment type="caution">
    <text evidence="1">The sequence shown here is derived from an EMBL/GenBank/DDBJ whole genome shotgun (WGS) entry which is preliminary data.</text>
</comment>
<evidence type="ECO:0000313" key="2">
    <source>
        <dbReference type="Proteomes" id="UP001168821"/>
    </source>
</evidence>
<organism evidence="1 2">
    <name type="scientific">Zophobas morio</name>
    <dbReference type="NCBI Taxonomy" id="2755281"/>
    <lineage>
        <taxon>Eukaryota</taxon>
        <taxon>Metazoa</taxon>
        <taxon>Ecdysozoa</taxon>
        <taxon>Arthropoda</taxon>
        <taxon>Hexapoda</taxon>
        <taxon>Insecta</taxon>
        <taxon>Pterygota</taxon>
        <taxon>Neoptera</taxon>
        <taxon>Endopterygota</taxon>
        <taxon>Coleoptera</taxon>
        <taxon>Polyphaga</taxon>
        <taxon>Cucujiformia</taxon>
        <taxon>Tenebrionidae</taxon>
        <taxon>Zophobas</taxon>
    </lineage>
</organism>
<sequence>MKRITMKHRIVVFVFGFCDFIPRNVDNVEKKYTVGRGGGKGASPWALGCTSALRGQRTLRFQTTILCFYGGCQRSLWGIVRRARGTGGVCGEVFSTDPP</sequence>
<evidence type="ECO:0000313" key="1">
    <source>
        <dbReference type="EMBL" id="KAJ3657242.1"/>
    </source>
</evidence>